<feature type="compositionally biased region" description="Low complexity" evidence="2">
    <location>
        <begin position="433"/>
        <end position="444"/>
    </location>
</feature>
<feature type="compositionally biased region" description="Basic and acidic residues" evidence="2">
    <location>
        <begin position="264"/>
        <end position="282"/>
    </location>
</feature>
<accession>A0A0P1AZ00</accession>
<proteinExistence type="predicted"/>
<feature type="region of interest" description="Disordered" evidence="2">
    <location>
        <begin position="264"/>
        <end position="293"/>
    </location>
</feature>
<dbReference type="EMBL" id="CCYD01002047">
    <property type="protein sequence ID" value="CEG46407.1"/>
    <property type="molecule type" value="Genomic_DNA"/>
</dbReference>
<evidence type="ECO:0000256" key="2">
    <source>
        <dbReference type="SAM" id="MobiDB-lite"/>
    </source>
</evidence>
<protein>
    <submittedName>
        <fullName evidence="3">Uncharacterized protein</fullName>
    </submittedName>
</protein>
<organism evidence="3 4">
    <name type="scientific">Plasmopara halstedii</name>
    <name type="common">Downy mildew of sunflower</name>
    <dbReference type="NCBI Taxonomy" id="4781"/>
    <lineage>
        <taxon>Eukaryota</taxon>
        <taxon>Sar</taxon>
        <taxon>Stramenopiles</taxon>
        <taxon>Oomycota</taxon>
        <taxon>Peronosporomycetes</taxon>
        <taxon>Peronosporales</taxon>
        <taxon>Peronosporaceae</taxon>
        <taxon>Plasmopara</taxon>
    </lineage>
</organism>
<dbReference type="GeneID" id="36397865"/>
<evidence type="ECO:0000313" key="3">
    <source>
        <dbReference type="EMBL" id="CEG46407.1"/>
    </source>
</evidence>
<feature type="region of interest" description="Disordered" evidence="2">
    <location>
        <begin position="517"/>
        <end position="556"/>
    </location>
</feature>
<sequence>MECEMVLLAMLPEKEGVILVQTPRVRTIAELENLIVDEYSRVFPQLPPLSRNLRIQKCVALELVLDRRAHTTARQQAPHVFVDLAKNVQIGNVFQNMEQIYIVVNELEQLTHPATVRKATDLHIASTIAKSSVQGSGVVATDTHINREDAVEKMASKKTAAEKKKRTSKKLASDSENRIVTKKTDEVENNYTRTMTDEAISASKKISLKSVKTVAGSESYDKSNVVAEEKHGRNGLKKHRCKMPKSVEENYGLQLTTKTTVKDVGDVAEKTSRSTKVTEDKNSLSPSGSKKAISKKSENALLKKMLAAKHDAASSGAALVANSLSHGGSDVAPKAPFNSEKKRKSTSLDTSKADITSNSCKSPAKKKRKSEVIKTKVNRASKVIDENMSARSTKIKGAAELRTKATPTNMFESEKGSKKNMATKVLVKANDDSSTASESTSPTSNLKKIKNDATRPVTKRAKKPVTTAIPADKKSESVAKVSKISKGIGSGTISTPNDVSRSSPRLSTLSTQAGELITGQEPESGNRPALKATAVRSAKQDSHDEITSEGPKSRFQTILEKTKKRLAQEKEANDNIQGECAEAKNIGGNVKETSNSARKMLIQSLSDSDASVGVKVTKRFSKFAAPVESSSSSSSDDDELAYSQGLLADLTKNDTGEELLTPVLAKENKNSKKENVNCVVSLQEQELPQNMLSSDLPQKLHESNSVLLPILTRNQFSIGKLSVAKLKKSSKNPFSSL</sequence>
<dbReference type="OrthoDB" id="167655at2759"/>
<name>A0A0P1AZ00_PLAHL</name>
<evidence type="ECO:0000313" key="4">
    <source>
        <dbReference type="Proteomes" id="UP000054928"/>
    </source>
</evidence>
<feature type="coiled-coil region" evidence="1">
    <location>
        <begin position="559"/>
        <end position="586"/>
    </location>
</feature>
<feature type="region of interest" description="Disordered" evidence="2">
    <location>
        <begin position="326"/>
        <end position="373"/>
    </location>
</feature>
<dbReference type="AlphaFoldDB" id="A0A0P1AZ00"/>
<dbReference type="Proteomes" id="UP000054928">
    <property type="component" value="Unassembled WGS sequence"/>
</dbReference>
<dbReference type="RefSeq" id="XP_024582776.1">
    <property type="nucleotide sequence ID" value="XM_024717260.1"/>
</dbReference>
<feature type="compositionally biased region" description="Polar residues" evidence="2">
    <location>
        <begin position="347"/>
        <end position="361"/>
    </location>
</feature>
<keyword evidence="1" id="KW-0175">Coiled coil</keyword>
<evidence type="ECO:0000256" key="1">
    <source>
        <dbReference type="SAM" id="Coils"/>
    </source>
</evidence>
<keyword evidence="4" id="KW-1185">Reference proteome</keyword>
<feature type="region of interest" description="Disordered" evidence="2">
    <location>
        <begin position="429"/>
        <end position="471"/>
    </location>
</feature>
<reference evidence="4" key="1">
    <citation type="submission" date="2014-09" db="EMBL/GenBank/DDBJ databases">
        <authorList>
            <person name="Sharma Rahul"/>
            <person name="Thines Marco"/>
        </authorList>
    </citation>
    <scope>NUCLEOTIDE SEQUENCE [LARGE SCALE GENOMIC DNA]</scope>
</reference>
<dbReference type="OMA" id="FTNMEQI"/>
<feature type="region of interest" description="Disordered" evidence="2">
    <location>
        <begin position="155"/>
        <end position="175"/>
    </location>
</feature>